<comment type="caution">
    <text evidence="3">The sequence shown here is derived from an EMBL/GenBank/DDBJ whole genome shotgun (WGS) entry which is preliminary data.</text>
</comment>
<evidence type="ECO:0000313" key="4">
    <source>
        <dbReference type="Proteomes" id="UP000055048"/>
    </source>
</evidence>
<evidence type="ECO:0000256" key="1">
    <source>
        <dbReference type="SAM" id="MobiDB-lite"/>
    </source>
</evidence>
<organism evidence="3 4">
    <name type="scientific">Trichinella murrelli</name>
    <dbReference type="NCBI Taxonomy" id="144512"/>
    <lineage>
        <taxon>Eukaryota</taxon>
        <taxon>Metazoa</taxon>
        <taxon>Ecdysozoa</taxon>
        <taxon>Nematoda</taxon>
        <taxon>Enoplea</taxon>
        <taxon>Dorylaimia</taxon>
        <taxon>Trichinellida</taxon>
        <taxon>Trichinellidae</taxon>
        <taxon>Trichinella</taxon>
    </lineage>
</organism>
<evidence type="ECO:0000256" key="2">
    <source>
        <dbReference type="SAM" id="SignalP"/>
    </source>
</evidence>
<keyword evidence="2" id="KW-0732">Signal</keyword>
<gene>
    <name evidence="3" type="ORF">T05_12382</name>
</gene>
<evidence type="ECO:0000313" key="3">
    <source>
        <dbReference type="EMBL" id="KRX46503.1"/>
    </source>
</evidence>
<feature type="region of interest" description="Disordered" evidence="1">
    <location>
        <begin position="394"/>
        <end position="431"/>
    </location>
</feature>
<name>A0A0V0U6F3_9BILA</name>
<sequence length="458" mass="51831">MFAPAILLLPVYFYFVSISNSQVFELCPSGSQLLSDSMGRPKRCLPHRTDLCNRDGLAPVDTCCYRAVGDYYCCAGVPQPLCPNYENYTSVIYKQLYATGSRELPFRQALFNHRFGEYNNIIRNGDIFFDQFNHPDPNWQPGMSSSNSDTGQTVFQSFGYGNAAQPFTPVSTTFFIPPSQNEAINHRKRCEEKKSKSNEQTAISSCEIVNKTFTVKQPEYIQETESIENNIMAETPSMEAVDKKEIIEGLKTPTPLSPTESTAYVNTQPPNYGEPISNHLQPNYFSRITPNMYVRRPQPHKIVKPNVSRNRNGYASGNRYGSTIQALPNLAVHRPPFQLKIPTRSSGPPRIQPSISPTLLKKSRNQSRLNTNKQLQPTNFAEALALMEIRKQQQQQQKPLMMSSSQPSWLKSNTVTSREMKKNQKKRLASVQPSVVELQLPKAYYLNLVPTEAIQPDQ</sequence>
<keyword evidence="4" id="KW-1185">Reference proteome</keyword>
<feature type="signal peptide" evidence="2">
    <location>
        <begin position="1"/>
        <end position="21"/>
    </location>
</feature>
<protein>
    <submittedName>
        <fullName evidence="3">Uncharacterized protein</fullName>
    </submittedName>
</protein>
<feature type="compositionally biased region" description="Low complexity" evidence="1">
    <location>
        <begin position="394"/>
        <end position="408"/>
    </location>
</feature>
<dbReference type="EMBL" id="JYDJ01000057">
    <property type="protein sequence ID" value="KRX46503.1"/>
    <property type="molecule type" value="Genomic_DNA"/>
</dbReference>
<dbReference type="AlphaFoldDB" id="A0A0V0U6F3"/>
<feature type="chain" id="PRO_5006869741" evidence="2">
    <location>
        <begin position="22"/>
        <end position="458"/>
    </location>
</feature>
<accession>A0A0V0U6F3</accession>
<reference evidence="3 4" key="1">
    <citation type="submission" date="2015-01" db="EMBL/GenBank/DDBJ databases">
        <title>Evolution of Trichinella species and genotypes.</title>
        <authorList>
            <person name="Korhonen P.K."/>
            <person name="Edoardo P."/>
            <person name="Giuseppe L.R."/>
            <person name="Gasser R.B."/>
        </authorList>
    </citation>
    <scope>NUCLEOTIDE SEQUENCE [LARGE SCALE GENOMIC DNA]</scope>
    <source>
        <strain evidence="3">ISS417</strain>
    </source>
</reference>
<proteinExistence type="predicted"/>
<dbReference type="OrthoDB" id="5916064at2759"/>
<dbReference type="Proteomes" id="UP000055048">
    <property type="component" value="Unassembled WGS sequence"/>
</dbReference>